<dbReference type="PROSITE" id="PS50850">
    <property type="entry name" value="MFS"/>
    <property type="match status" value="1"/>
</dbReference>
<dbReference type="GO" id="GO:0022857">
    <property type="term" value="F:transmembrane transporter activity"/>
    <property type="evidence" value="ECO:0007669"/>
    <property type="project" value="InterPro"/>
</dbReference>
<dbReference type="AlphaFoldDB" id="A0AA39X7I2"/>
<feature type="transmembrane region" description="Helical" evidence="5">
    <location>
        <begin position="453"/>
        <end position="474"/>
    </location>
</feature>
<evidence type="ECO:0000256" key="2">
    <source>
        <dbReference type="ARBA" id="ARBA00022692"/>
    </source>
</evidence>
<dbReference type="InterPro" id="IPR011701">
    <property type="entry name" value="MFS"/>
</dbReference>
<protein>
    <submittedName>
        <fullName evidence="7">Bicyclomycin resistance protein</fullName>
    </submittedName>
</protein>
<proteinExistence type="predicted"/>
<name>A0AA39X7I2_9PEZI</name>
<dbReference type="Gene3D" id="1.20.1250.20">
    <property type="entry name" value="MFS general substrate transporter like domains"/>
    <property type="match status" value="1"/>
</dbReference>
<feature type="transmembrane region" description="Helical" evidence="5">
    <location>
        <begin position="321"/>
        <end position="340"/>
    </location>
</feature>
<feature type="transmembrane region" description="Helical" evidence="5">
    <location>
        <begin position="169"/>
        <end position="190"/>
    </location>
</feature>
<dbReference type="GO" id="GO:0016020">
    <property type="term" value="C:membrane"/>
    <property type="evidence" value="ECO:0007669"/>
    <property type="project" value="UniProtKB-SubCell"/>
</dbReference>
<dbReference type="EMBL" id="JAULSR010000002">
    <property type="protein sequence ID" value="KAK0628753.1"/>
    <property type="molecule type" value="Genomic_DNA"/>
</dbReference>
<dbReference type="Proteomes" id="UP001174934">
    <property type="component" value="Unassembled WGS sequence"/>
</dbReference>
<keyword evidence="3 5" id="KW-1133">Transmembrane helix</keyword>
<feature type="transmembrane region" description="Helical" evidence="5">
    <location>
        <begin position="78"/>
        <end position="98"/>
    </location>
</feature>
<evidence type="ECO:0000256" key="4">
    <source>
        <dbReference type="ARBA" id="ARBA00023136"/>
    </source>
</evidence>
<evidence type="ECO:0000256" key="1">
    <source>
        <dbReference type="ARBA" id="ARBA00004141"/>
    </source>
</evidence>
<feature type="transmembrane region" description="Helical" evidence="5">
    <location>
        <begin position="393"/>
        <end position="414"/>
    </location>
</feature>
<keyword evidence="4 5" id="KW-0472">Membrane</keyword>
<evidence type="ECO:0000256" key="5">
    <source>
        <dbReference type="SAM" id="Phobius"/>
    </source>
</evidence>
<keyword evidence="2 5" id="KW-0812">Transmembrane</keyword>
<evidence type="ECO:0000313" key="8">
    <source>
        <dbReference type="Proteomes" id="UP001174934"/>
    </source>
</evidence>
<gene>
    <name evidence="7" type="ORF">B0T17DRAFT_606290</name>
</gene>
<dbReference type="PANTHER" id="PTHR23502">
    <property type="entry name" value="MAJOR FACILITATOR SUPERFAMILY"/>
    <property type="match status" value="1"/>
</dbReference>
<dbReference type="InterPro" id="IPR036259">
    <property type="entry name" value="MFS_trans_sf"/>
</dbReference>
<feature type="transmembrane region" description="Helical" evidence="5">
    <location>
        <begin position="361"/>
        <end position="381"/>
    </location>
</feature>
<dbReference type="Pfam" id="PF07690">
    <property type="entry name" value="MFS_1"/>
    <property type="match status" value="1"/>
</dbReference>
<keyword evidence="8" id="KW-1185">Reference proteome</keyword>
<organism evidence="7 8">
    <name type="scientific">Bombardia bombarda</name>
    <dbReference type="NCBI Taxonomy" id="252184"/>
    <lineage>
        <taxon>Eukaryota</taxon>
        <taxon>Fungi</taxon>
        <taxon>Dikarya</taxon>
        <taxon>Ascomycota</taxon>
        <taxon>Pezizomycotina</taxon>
        <taxon>Sordariomycetes</taxon>
        <taxon>Sordariomycetidae</taxon>
        <taxon>Sordariales</taxon>
        <taxon>Lasiosphaeriaceae</taxon>
        <taxon>Bombardia</taxon>
    </lineage>
</organism>
<dbReference type="InterPro" id="IPR020846">
    <property type="entry name" value="MFS_dom"/>
</dbReference>
<feature type="transmembrane region" description="Helical" evidence="5">
    <location>
        <begin position="42"/>
        <end position="66"/>
    </location>
</feature>
<feature type="transmembrane region" description="Helical" evidence="5">
    <location>
        <begin position="272"/>
        <end position="292"/>
    </location>
</feature>
<reference evidence="7" key="1">
    <citation type="submission" date="2023-06" db="EMBL/GenBank/DDBJ databases">
        <title>Genome-scale phylogeny and comparative genomics of the fungal order Sordariales.</title>
        <authorList>
            <consortium name="Lawrence Berkeley National Laboratory"/>
            <person name="Hensen N."/>
            <person name="Bonometti L."/>
            <person name="Westerberg I."/>
            <person name="Brannstrom I.O."/>
            <person name="Guillou S."/>
            <person name="Cros-Aarteil S."/>
            <person name="Calhoun S."/>
            <person name="Haridas S."/>
            <person name="Kuo A."/>
            <person name="Mondo S."/>
            <person name="Pangilinan J."/>
            <person name="Riley R."/>
            <person name="LaButti K."/>
            <person name="Andreopoulos B."/>
            <person name="Lipzen A."/>
            <person name="Chen C."/>
            <person name="Yanf M."/>
            <person name="Daum C."/>
            <person name="Ng V."/>
            <person name="Clum A."/>
            <person name="Steindorff A."/>
            <person name="Ohm R."/>
            <person name="Martin F."/>
            <person name="Silar P."/>
            <person name="Natvig D."/>
            <person name="Lalanne C."/>
            <person name="Gautier V."/>
            <person name="Ament-velasquez S.L."/>
            <person name="Kruys A."/>
            <person name="Hutchinson M.I."/>
            <person name="Powell A.J."/>
            <person name="Barry K."/>
            <person name="Miller A.N."/>
            <person name="Grigoriev I.V."/>
            <person name="Debuchy R."/>
            <person name="Gladieux P."/>
            <person name="Thoren M.H."/>
            <person name="Johannesson H."/>
        </authorList>
    </citation>
    <scope>NUCLEOTIDE SEQUENCE</scope>
    <source>
        <strain evidence="7">SMH3391-2</strain>
    </source>
</reference>
<evidence type="ECO:0000313" key="7">
    <source>
        <dbReference type="EMBL" id="KAK0628753.1"/>
    </source>
</evidence>
<feature type="transmembrane region" description="Helical" evidence="5">
    <location>
        <begin position="196"/>
        <end position="218"/>
    </location>
</feature>
<evidence type="ECO:0000256" key="3">
    <source>
        <dbReference type="ARBA" id="ARBA00022989"/>
    </source>
</evidence>
<dbReference type="PANTHER" id="PTHR23502:SF60">
    <property type="entry name" value="MAJOR FACILITATOR SUPERFAMILY (MFS) PROFILE DOMAIN-CONTAINING PROTEIN-RELATED"/>
    <property type="match status" value="1"/>
</dbReference>
<feature type="transmembrane region" description="Helical" evidence="5">
    <location>
        <begin position="426"/>
        <end position="447"/>
    </location>
</feature>
<sequence length="493" mass="53692">MSTTNHERTPLLPATTISNSPSSFILPENEKPRSWSRGYRQLCVAIISLYGLMSPVMASAIVPALPAMSKDLGIADEAMLGALVSVYVMSWNVMPVVLGPLSEIYGRINVLHTGHALFLTLNLLSAFARTGPQLLVLRLLAGGVGSGPLSIGAGIIGDLWAPEERGVSIALYTLGPLLGPAVGPIAAAYISQYYSWRWIFGCSAIYLAATLVLALSVVRETYLPVITQRSRAAAMLANPAQHGSRCISAFPPAELENKRDFKTVRQSLMRPFVLLWTEPIIQVSSLFIAYLYGLNHLTLTTFQSLWRDVYGQSMMRASQNYFFIAAGFILGSQATGWIGDKIYRHVGNKKPNAPSSPEIRTYMMLPASLLVPSGLLLYGWAAERRLHWLVPDLGIMVFSSGIVMSYQCLQAYIIDCYTLHAASTMSALILLRSLTGFAFPLFAHALFETWGYGWGSAWLAGFAGIMGLAIPVLLNLRGPAMRARSAYADTVGM</sequence>
<evidence type="ECO:0000259" key="6">
    <source>
        <dbReference type="PROSITE" id="PS50850"/>
    </source>
</evidence>
<accession>A0AA39X7I2</accession>
<comment type="caution">
    <text evidence="7">The sequence shown here is derived from an EMBL/GenBank/DDBJ whole genome shotgun (WGS) entry which is preliminary data.</text>
</comment>
<feature type="domain" description="Major facilitator superfamily (MFS) profile" evidence="6">
    <location>
        <begin position="43"/>
        <end position="479"/>
    </location>
</feature>
<feature type="transmembrane region" description="Helical" evidence="5">
    <location>
        <begin position="110"/>
        <end position="128"/>
    </location>
</feature>
<feature type="transmembrane region" description="Helical" evidence="5">
    <location>
        <begin position="134"/>
        <end position="157"/>
    </location>
</feature>
<comment type="subcellular location">
    <subcellularLocation>
        <location evidence="1">Membrane</location>
        <topology evidence="1">Multi-pass membrane protein</topology>
    </subcellularLocation>
</comment>
<dbReference type="SUPFAM" id="SSF103473">
    <property type="entry name" value="MFS general substrate transporter"/>
    <property type="match status" value="1"/>
</dbReference>